<sequence>MKTRTPWTPDEEEFPALQELKTAKLNKTLLLRVNPEGLPVPRATLVNTFLDLRQPELTGLEGTEAIQSMQKVLEHVETHVSSEPRTLAEEEEDWEYNIDKEQYETSEDDDEESNVL</sequence>
<evidence type="ECO:0000313" key="2">
    <source>
        <dbReference type="EMBL" id="TRZ11501.1"/>
    </source>
</evidence>
<name>A0A8K1G4I8_9PASS</name>
<proteinExistence type="predicted"/>
<dbReference type="EMBL" id="SWJQ01000698">
    <property type="protein sequence ID" value="TRZ11501.1"/>
    <property type="molecule type" value="Genomic_DNA"/>
</dbReference>
<dbReference type="Proteomes" id="UP000796761">
    <property type="component" value="Unassembled WGS sequence"/>
</dbReference>
<evidence type="ECO:0000313" key="3">
    <source>
        <dbReference type="Proteomes" id="UP000796761"/>
    </source>
</evidence>
<keyword evidence="3" id="KW-1185">Reference proteome</keyword>
<accession>A0A8K1G4I8</accession>
<gene>
    <name evidence="2" type="ORF">HGM15179_015612</name>
</gene>
<protein>
    <submittedName>
        <fullName evidence="2">Uncharacterized protein</fullName>
    </submittedName>
</protein>
<feature type="compositionally biased region" description="Acidic residues" evidence="1">
    <location>
        <begin position="104"/>
        <end position="116"/>
    </location>
</feature>
<evidence type="ECO:0000256" key="1">
    <source>
        <dbReference type="SAM" id="MobiDB-lite"/>
    </source>
</evidence>
<feature type="region of interest" description="Disordered" evidence="1">
    <location>
        <begin position="80"/>
        <end position="116"/>
    </location>
</feature>
<organism evidence="2 3">
    <name type="scientific">Zosterops borbonicus</name>
    <dbReference type="NCBI Taxonomy" id="364589"/>
    <lineage>
        <taxon>Eukaryota</taxon>
        <taxon>Metazoa</taxon>
        <taxon>Chordata</taxon>
        <taxon>Craniata</taxon>
        <taxon>Vertebrata</taxon>
        <taxon>Euteleostomi</taxon>
        <taxon>Archelosauria</taxon>
        <taxon>Archosauria</taxon>
        <taxon>Dinosauria</taxon>
        <taxon>Saurischia</taxon>
        <taxon>Theropoda</taxon>
        <taxon>Coelurosauria</taxon>
        <taxon>Aves</taxon>
        <taxon>Neognathae</taxon>
        <taxon>Neoaves</taxon>
        <taxon>Telluraves</taxon>
        <taxon>Australaves</taxon>
        <taxon>Passeriformes</taxon>
        <taxon>Sylvioidea</taxon>
        <taxon>Zosteropidae</taxon>
        <taxon>Zosterops</taxon>
    </lineage>
</organism>
<reference evidence="2" key="1">
    <citation type="submission" date="2019-04" db="EMBL/GenBank/DDBJ databases">
        <title>Genome assembly of Zosterops borbonicus 15179.</title>
        <authorList>
            <person name="Leroy T."/>
            <person name="Anselmetti Y."/>
            <person name="Tilak M.-K."/>
            <person name="Nabholz B."/>
        </authorList>
    </citation>
    <scope>NUCLEOTIDE SEQUENCE</scope>
    <source>
        <strain evidence="2">HGM_15179</strain>
        <tissue evidence="2">Muscle</tissue>
    </source>
</reference>
<comment type="caution">
    <text evidence="2">The sequence shown here is derived from an EMBL/GenBank/DDBJ whole genome shotgun (WGS) entry which is preliminary data.</text>
</comment>
<dbReference type="AlphaFoldDB" id="A0A8K1G4I8"/>
<dbReference type="OrthoDB" id="10591534at2759"/>